<protein>
    <submittedName>
        <fullName evidence="2">Uncharacterized protein</fullName>
    </submittedName>
</protein>
<dbReference type="EMBL" id="JABSTU010000008">
    <property type="protein sequence ID" value="KAH8022951.1"/>
    <property type="molecule type" value="Genomic_DNA"/>
</dbReference>
<accession>A0A9J6DLL0</accession>
<gene>
    <name evidence="2" type="ORF">HPB51_006381</name>
</gene>
<reference evidence="2" key="2">
    <citation type="submission" date="2021-09" db="EMBL/GenBank/DDBJ databases">
        <authorList>
            <person name="Jia N."/>
            <person name="Wang J."/>
            <person name="Shi W."/>
            <person name="Du L."/>
            <person name="Sun Y."/>
            <person name="Zhan W."/>
            <person name="Jiang J."/>
            <person name="Wang Q."/>
            <person name="Zhang B."/>
            <person name="Ji P."/>
            <person name="Sakyi L.B."/>
            <person name="Cui X."/>
            <person name="Yuan T."/>
            <person name="Jiang B."/>
            <person name="Yang W."/>
            <person name="Lam T.T.-Y."/>
            <person name="Chang Q."/>
            <person name="Ding S."/>
            <person name="Wang X."/>
            <person name="Zhu J."/>
            <person name="Ruan X."/>
            <person name="Zhao L."/>
            <person name="Wei J."/>
            <person name="Que T."/>
            <person name="Du C."/>
            <person name="Cheng J."/>
            <person name="Dai P."/>
            <person name="Han X."/>
            <person name="Huang E."/>
            <person name="Gao Y."/>
            <person name="Liu J."/>
            <person name="Shao H."/>
            <person name="Ye R."/>
            <person name="Li L."/>
            <person name="Wei W."/>
            <person name="Wang X."/>
            <person name="Wang C."/>
            <person name="Huo Q."/>
            <person name="Li W."/>
            <person name="Guo W."/>
            <person name="Chen H."/>
            <person name="Chen S."/>
            <person name="Zhou L."/>
            <person name="Zhou L."/>
            <person name="Ni X."/>
            <person name="Tian J."/>
            <person name="Zhou Y."/>
            <person name="Sheng Y."/>
            <person name="Liu T."/>
            <person name="Pan Y."/>
            <person name="Xia L."/>
            <person name="Li J."/>
            <person name="Zhao F."/>
            <person name="Cao W."/>
        </authorList>
    </citation>
    <scope>NUCLEOTIDE SEQUENCE</scope>
    <source>
        <strain evidence="2">Rmic-2018</strain>
        <tissue evidence="2">Larvae</tissue>
    </source>
</reference>
<reference evidence="2" key="1">
    <citation type="journal article" date="2020" name="Cell">
        <title>Large-Scale Comparative Analyses of Tick Genomes Elucidate Their Genetic Diversity and Vector Capacities.</title>
        <authorList>
            <consortium name="Tick Genome and Microbiome Consortium (TIGMIC)"/>
            <person name="Jia N."/>
            <person name="Wang J."/>
            <person name="Shi W."/>
            <person name="Du L."/>
            <person name="Sun Y."/>
            <person name="Zhan W."/>
            <person name="Jiang J.F."/>
            <person name="Wang Q."/>
            <person name="Zhang B."/>
            <person name="Ji P."/>
            <person name="Bell-Sakyi L."/>
            <person name="Cui X.M."/>
            <person name="Yuan T.T."/>
            <person name="Jiang B.G."/>
            <person name="Yang W.F."/>
            <person name="Lam T.T."/>
            <person name="Chang Q.C."/>
            <person name="Ding S.J."/>
            <person name="Wang X.J."/>
            <person name="Zhu J.G."/>
            <person name="Ruan X.D."/>
            <person name="Zhao L."/>
            <person name="Wei J.T."/>
            <person name="Ye R.Z."/>
            <person name="Que T.C."/>
            <person name="Du C.H."/>
            <person name="Zhou Y.H."/>
            <person name="Cheng J.X."/>
            <person name="Dai P.F."/>
            <person name="Guo W.B."/>
            <person name="Han X.H."/>
            <person name="Huang E.J."/>
            <person name="Li L.F."/>
            <person name="Wei W."/>
            <person name="Gao Y.C."/>
            <person name="Liu J.Z."/>
            <person name="Shao H.Z."/>
            <person name="Wang X."/>
            <person name="Wang C.C."/>
            <person name="Yang T.C."/>
            <person name="Huo Q.B."/>
            <person name="Li W."/>
            <person name="Chen H.Y."/>
            <person name="Chen S.E."/>
            <person name="Zhou L.G."/>
            <person name="Ni X.B."/>
            <person name="Tian J.H."/>
            <person name="Sheng Y."/>
            <person name="Liu T."/>
            <person name="Pan Y.S."/>
            <person name="Xia L.Y."/>
            <person name="Li J."/>
            <person name="Zhao F."/>
            <person name="Cao W.C."/>
        </authorList>
    </citation>
    <scope>NUCLEOTIDE SEQUENCE</scope>
    <source>
        <strain evidence="2">Rmic-2018</strain>
    </source>
</reference>
<comment type="caution">
    <text evidence="2">The sequence shown here is derived from an EMBL/GenBank/DDBJ whole genome shotgun (WGS) entry which is preliminary data.</text>
</comment>
<feature type="region of interest" description="Disordered" evidence="1">
    <location>
        <begin position="90"/>
        <end position="122"/>
    </location>
</feature>
<dbReference type="AlphaFoldDB" id="A0A9J6DLL0"/>
<feature type="region of interest" description="Disordered" evidence="1">
    <location>
        <begin position="163"/>
        <end position="188"/>
    </location>
</feature>
<dbReference type="Proteomes" id="UP000821866">
    <property type="component" value="Chromosome 6"/>
</dbReference>
<keyword evidence="3" id="KW-1185">Reference proteome</keyword>
<evidence type="ECO:0000256" key="1">
    <source>
        <dbReference type="SAM" id="MobiDB-lite"/>
    </source>
</evidence>
<proteinExistence type="predicted"/>
<feature type="region of interest" description="Disordered" evidence="1">
    <location>
        <begin position="213"/>
        <end position="236"/>
    </location>
</feature>
<sequence length="236" mass="25796">MEFSCELALVFRDPHRLKPDASFAGGYRAGQAVPGHWRAPYVRARAGLRNEGARQGRTEKAYTLSLSRYSAAARRKKKILSAPIVLRPEESHTNSAKGFSPGLDRAHRREDSAPQGRPVPHVDRRDLGIAWTGEEGTLAREDGAPRKTSLVKVKHALHENACVHPDTGSRDRSTTSAAGVSSRFPRSGDIPRVGRPLLFSAVQTCDVRAAVPFPNTRTGKREESSIHGQGPGKRLL</sequence>
<evidence type="ECO:0000313" key="2">
    <source>
        <dbReference type="EMBL" id="KAH8022951.1"/>
    </source>
</evidence>
<evidence type="ECO:0000313" key="3">
    <source>
        <dbReference type="Proteomes" id="UP000821866"/>
    </source>
</evidence>
<name>A0A9J6DLL0_RHIMP</name>
<organism evidence="2 3">
    <name type="scientific">Rhipicephalus microplus</name>
    <name type="common">Cattle tick</name>
    <name type="synonym">Boophilus microplus</name>
    <dbReference type="NCBI Taxonomy" id="6941"/>
    <lineage>
        <taxon>Eukaryota</taxon>
        <taxon>Metazoa</taxon>
        <taxon>Ecdysozoa</taxon>
        <taxon>Arthropoda</taxon>
        <taxon>Chelicerata</taxon>
        <taxon>Arachnida</taxon>
        <taxon>Acari</taxon>
        <taxon>Parasitiformes</taxon>
        <taxon>Ixodida</taxon>
        <taxon>Ixodoidea</taxon>
        <taxon>Ixodidae</taxon>
        <taxon>Rhipicephalinae</taxon>
        <taxon>Rhipicephalus</taxon>
        <taxon>Boophilus</taxon>
    </lineage>
</organism>